<dbReference type="AlphaFoldDB" id="K1VIL1"/>
<sequence>MKFSTRNAFYLRASNYRIVPLFLYLDERHVDWMSDRVLQLVIADLKDKMKDLLTKERYDKKHKVHVERGGELSFGLGKLTTDTYQYCYFLRKTTRTEVVLLKTYSLRAPSPPPSPEPDEPRVTRKRKRASISYNEDGEEEVNIEEDEVLVKDEPVTPPGEPADDTAPPTAIEAEAENDPDERAELDIKQMKPDVSLSYQGKAVSALAAKSIRSAGITAVDAQYTSAAPAPPQRGPTPSMRNMRNASRSVSVAQTPGPSASGRGWSATPGPGASGGGRSATPLFYPADTPYDLDEEDEEAHEEYTQALREGRLRLPSVAPREDEDEDENPDDVPDGIEKMGERMMLSSIIEENVVRNYGGWEERAEGEDSDVLGRQDPE</sequence>
<dbReference type="HOGENOM" id="CLU_052995_0_0_1"/>
<accession>K1VIL1</accession>
<dbReference type="OMA" id="QYCYFLR"/>
<dbReference type="EMBL" id="AMBO01000378">
    <property type="protein sequence ID" value="EKC98966.1"/>
    <property type="molecule type" value="Genomic_DNA"/>
</dbReference>
<keyword evidence="3" id="KW-1185">Reference proteome</keyword>
<feature type="compositionally biased region" description="Acidic residues" evidence="1">
    <location>
        <begin position="321"/>
        <end position="334"/>
    </location>
</feature>
<reference evidence="2 3" key="1">
    <citation type="journal article" date="2012" name="Eukaryot. Cell">
        <title>Genome sequence of the Trichosporon asahii environmental strain CBS 8904.</title>
        <authorList>
            <person name="Yang R.Y."/>
            <person name="Li H.T."/>
            <person name="Zhu H."/>
            <person name="Zhou G.P."/>
            <person name="Wang M."/>
            <person name="Wang L."/>
        </authorList>
    </citation>
    <scope>NUCLEOTIDE SEQUENCE [LARGE SCALE GENOMIC DNA]</scope>
    <source>
        <strain evidence="2 3">CBS 8904</strain>
    </source>
</reference>
<feature type="compositionally biased region" description="Acidic residues" evidence="1">
    <location>
        <begin position="290"/>
        <end position="300"/>
    </location>
</feature>
<gene>
    <name evidence="2" type="ORF">A1Q2_06720</name>
</gene>
<dbReference type="Proteomes" id="UP000006757">
    <property type="component" value="Unassembled WGS sequence"/>
</dbReference>
<dbReference type="eggNOG" id="ENOG502RDES">
    <property type="taxonomic scope" value="Eukaryota"/>
</dbReference>
<feature type="compositionally biased region" description="Polar residues" evidence="1">
    <location>
        <begin position="238"/>
        <end position="257"/>
    </location>
</feature>
<proteinExistence type="predicted"/>
<evidence type="ECO:0000313" key="3">
    <source>
        <dbReference type="Proteomes" id="UP000006757"/>
    </source>
</evidence>
<evidence type="ECO:0000256" key="1">
    <source>
        <dbReference type="SAM" id="MobiDB-lite"/>
    </source>
</evidence>
<comment type="caution">
    <text evidence="2">The sequence shown here is derived from an EMBL/GenBank/DDBJ whole genome shotgun (WGS) entry which is preliminary data.</text>
</comment>
<dbReference type="OrthoDB" id="5374757at2759"/>
<feature type="region of interest" description="Disordered" evidence="1">
    <location>
        <begin position="106"/>
        <end position="168"/>
    </location>
</feature>
<dbReference type="InParanoid" id="K1VIL1"/>
<evidence type="ECO:0000313" key="2">
    <source>
        <dbReference type="EMBL" id="EKC98966.1"/>
    </source>
</evidence>
<feature type="region of interest" description="Disordered" evidence="1">
    <location>
        <begin position="225"/>
        <end position="337"/>
    </location>
</feature>
<protein>
    <submittedName>
        <fullName evidence="2">Uncharacterized protein</fullName>
    </submittedName>
</protein>
<name>K1VIL1_TRIAC</name>
<organism evidence="2 3">
    <name type="scientific">Trichosporon asahii var. asahii (strain CBS 8904)</name>
    <name type="common">Yeast</name>
    <dbReference type="NCBI Taxonomy" id="1220162"/>
    <lineage>
        <taxon>Eukaryota</taxon>
        <taxon>Fungi</taxon>
        <taxon>Dikarya</taxon>
        <taxon>Basidiomycota</taxon>
        <taxon>Agaricomycotina</taxon>
        <taxon>Tremellomycetes</taxon>
        <taxon>Trichosporonales</taxon>
        <taxon>Trichosporonaceae</taxon>
        <taxon>Trichosporon</taxon>
    </lineage>
</organism>
<feature type="compositionally biased region" description="Acidic residues" evidence="1">
    <location>
        <begin position="135"/>
        <end position="147"/>
    </location>
</feature>